<gene>
    <name evidence="1" type="ORF">SO802_023566</name>
</gene>
<dbReference type="EMBL" id="JAZDWU010000008">
    <property type="protein sequence ID" value="KAK9993863.1"/>
    <property type="molecule type" value="Genomic_DNA"/>
</dbReference>
<sequence length="97" mass="10659">MMDPPSSIPSNCPWMTIESPMKASAIVGKALVVGYMISIVVPVPQGIQWNSLQVLTIGALLGIVEFWAPRLTKLSKDQANYISVPVEGPYKPAHYRY</sequence>
<dbReference type="Proteomes" id="UP001459277">
    <property type="component" value="Unassembled WGS sequence"/>
</dbReference>
<proteinExistence type="predicted"/>
<dbReference type="AlphaFoldDB" id="A0AAW2C789"/>
<dbReference type="InterPro" id="IPR000043">
    <property type="entry name" value="Adenosylhomocysteinase-like"/>
</dbReference>
<name>A0AAW2C789_9ROSI</name>
<evidence type="ECO:0000313" key="2">
    <source>
        <dbReference type="Proteomes" id="UP001459277"/>
    </source>
</evidence>
<reference evidence="1 2" key="1">
    <citation type="submission" date="2024-01" db="EMBL/GenBank/DDBJ databases">
        <title>A telomere-to-telomere, gap-free genome of sweet tea (Lithocarpus litseifolius).</title>
        <authorList>
            <person name="Zhou J."/>
        </authorList>
    </citation>
    <scope>NUCLEOTIDE SEQUENCE [LARGE SCALE GENOMIC DNA]</scope>
    <source>
        <strain evidence="1">Zhou-2022a</strain>
        <tissue evidence="1">Leaf</tissue>
    </source>
</reference>
<dbReference type="InterPro" id="IPR042172">
    <property type="entry name" value="Adenosylhomocyst_ase-like_sf"/>
</dbReference>
<dbReference type="Gene3D" id="3.40.50.1480">
    <property type="entry name" value="Adenosylhomocysteinase-like"/>
    <property type="match status" value="1"/>
</dbReference>
<protein>
    <submittedName>
        <fullName evidence="1">Uncharacterized protein</fullName>
    </submittedName>
</protein>
<dbReference type="Pfam" id="PF05221">
    <property type="entry name" value="AdoHcyase"/>
    <property type="match status" value="1"/>
</dbReference>
<keyword evidence="2" id="KW-1185">Reference proteome</keyword>
<dbReference type="SUPFAM" id="SSF52283">
    <property type="entry name" value="Formate/glycerate dehydrogenase catalytic domain-like"/>
    <property type="match status" value="1"/>
</dbReference>
<organism evidence="1 2">
    <name type="scientific">Lithocarpus litseifolius</name>
    <dbReference type="NCBI Taxonomy" id="425828"/>
    <lineage>
        <taxon>Eukaryota</taxon>
        <taxon>Viridiplantae</taxon>
        <taxon>Streptophyta</taxon>
        <taxon>Embryophyta</taxon>
        <taxon>Tracheophyta</taxon>
        <taxon>Spermatophyta</taxon>
        <taxon>Magnoliopsida</taxon>
        <taxon>eudicotyledons</taxon>
        <taxon>Gunneridae</taxon>
        <taxon>Pentapetalae</taxon>
        <taxon>rosids</taxon>
        <taxon>fabids</taxon>
        <taxon>Fagales</taxon>
        <taxon>Fagaceae</taxon>
        <taxon>Lithocarpus</taxon>
    </lineage>
</organism>
<accession>A0AAW2C789</accession>
<comment type="caution">
    <text evidence="1">The sequence shown here is derived from an EMBL/GenBank/DDBJ whole genome shotgun (WGS) entry which is preliminary data.</text>
</comment>
<evidence type="ECO:0000313" key="1">
    <source>
        <dbReference type="EMBL" id="KAK9993863.1"/>
    </source>
</evidence>